<comment type="caution">
    <text evidence="1">The sequence shown here is derived from an EMBL/GenBank/DDBJ whole genome shotgun (WGS) entry which is preliminary data.</text>
</comment>
<dbReference type="AlphaFoldDB" id="A0A9W9ZBC0"/>
<accession>A0A9W9ZBC0</accession>
<dbReference type="EMBL" id="MU826387">
    <property type="protein sequence ID" value="KAJ7376899.1"/>
    <property type="molecule type" value="Genomic_DNA"/>
</dbReference>
<keyword evidence="2" id="KW-1185">Reference proteome</keyword>
<evidence type="ECO:0000313" key="2">
    <source>
        <dbReference type="Proteomes" id="UP001163046"/>
    </source>
</evidence>
<evidence type="ECO:0000313" key="1">
    <source>
        <dbReference type="EMBL" id="KAJ7376899.1"/>
    </source>
</evidence>
<dbReference type="OrthoDB" id="10633134at2759"/>
<organism evidence="1 2">
    <name type="scientific">Desmophyllum pertusum</name>
    <dbReference type="NCBI Taxonomy" id="174260"/>
    <lineage>
        <taxon>Eukaryota</taxon>
        <taxon>Metazoa</taxon>
        <taxon>Cnidaria</taxon>
        <taxon>Anthozoa</taxon>
        <taxon>Hexacorallia</taxon>
        <taxon>Scleractinia</taxon>
        <taxon>Caryophylliina</taxon>
        <taxon>Caryophylliidae</taxon>
        <taxon>Desmophyllum</taxon>
    </lineage>
</organism>
<sequence>MLRYGAISCRLEDLQIWDPQFKAPDYIRKHLYKTYRDTPVAGVRIGLGVNDQLDWFVDTKLKELWWRKVLQIAANEILKLKTRLRYGLVSFQEYDVYFRFGDWKIPQLIVDSLKQKYLAIPCADLCIISDEKGQSFRCTVTIGKKDELLNKLFCSGGFITWRPGKE</sequence>
<protein>
    <submittedName>
        <fullName evidence="1">Uncharacterized protein</fullName>
    </submittedName>
</protein>
<gene>
    <name evidence="1" type="ORF">OS493_031779</name>
</gene>
<proteinExistence type="predicted"/>
<name>A0A9W9ZBC0_9CNID</name>
<dbReference type="Proteomes" id="UP001163046">
    <property type="component" value="Unassembled WGS sequence"/>
</dbReference>
<reference evidence="1" key="1">
    <citation type="submission" date="2023-01" db="EMBL/GenBank/DDBJ databases">
        <title>Genome assembly of the deep-sea coral Lophelia pertusa.</title>
        <authorList>
            <person name="Herrera S."/>
            <person name="Cordes E."/>
        </authorList>
    </citation>
    <scope>NUCLEOTIDE SEQUENCE</scope>
    <source>
        <strain evidence="1">USNM1676648</strain>
        <tissue evidence="1">Polyp</tissue>
    </source>
</reference>